<dbReference type="EMBL" id="CP008954">
    <property type="protein sequence ID" value="AIG81331.1"/>
    <property type="molecule type" value="Genomic_DNA"/>
</dbReference>
<feature type="compositionally biased region" description="Low complexity" evidence="2">
    <location>
        <begin position="74"/>
        <end position="88"/>
    </location>
</feature>
<name>A0A075VAG8_9PSEU</name>
<proteinExistence type="predicted"/>
<accession>A0A075VAG8</accession>
<evidence type="ECO:0000313" key="4">
    <source>
        <dbReference type="Proteomes" id="UP000028492"/>
    </source>
</evidence>
<organism evidence="3 4">
    <name type="scientific">Amycolatopsis japonica</name>
    <dbReference type="NCBI Taxonomy" id="208439"/>
    <lineage>
        <taxon>Bacteria</taxon>
        <taxon>Bacillati</taxon>
        <taxon>Actinomycetota</taxon>
        <taxon>Actinomycetes</taxon>
        <taxon>Pseudonocardiales</taxon>
        <taxon>Pseudonocardiaceae</taxon>
        <taxon>Amycolatopsis</taxon>
        <taxon>Amycolatopsis japonica group</taxon>
    </lineage>
</organism>
<dbReference type="eggNOG" id="COG2518">
    <property type="taxonomic scope" value="Bacteria"/>
</dbReference>
<dbReference type="HOGENOM" id="CLU_046967_0_0_11"/>
<keyword evidence="1" id="KW-0175">Coiled coil</keyword>
<sequence length="465" mass="51957">MPASTQNLEPGKVHPGDATALFDLVLTDQADDRGRFGISVQPIALEPVPCSPPPSPLDVDAARNAPAEQPVNEPPAETSAPAEPAAGEPAAELELTAGQAMEQTDIQIEHTPESGTLLFGSVKGDGTWDAMFKAGFRWRGARKNSGLPQGTLYIPQSRDRPAKRYMINGSAKALREAGFSVWVSINDNPRDHEQVVADKRERLEERVDRLEDLTERRLSKADGYRARHDQISERFAFGQPILVGHHSERRARKDQERMHTAMRNESAELDKAERSARAAAVTQANLDREHEHPAKITRKIEKLEADLRDVRRRLDGHTRRHLGADGKTVYYVENHPPATGTHREALLAKIPYLEGELDYDRKRLEAAKASGKFTIVDPDEMKPGRMLAYWGGVGPIVRVNKKSVTVRSQHGWTNTVQLERVRQVRDATPEEAKHWAQVEADHKVRVAADKAKQKEREARWAAGLR</sequence>
<keyword evidence="4" id="KW-1185">Reference proteome</keyword>
<dbReference type="RefSeq" id="WP_040133705.1">
    <property type="nucleotide sequence ID" value="NZ_CP008954.1"/>
</dbReference>
<keyword evidence="3" id="KW-0614">Plasmid</keyword>
<dbReference type="Pfam" id="PF12083">
    <property type="entry name" value="DUF3560"/>
    <property type="match status" value="1"/>
</dbReference>
<reference evidence="3 4" key="1">
    <citation type="journal article" date="2014" name="J. Biotechnol.">
        <title>Complete genome sequence of the actinobacterium Amycolatopsis japonica MG417-CF17(T) (=DSM 44213T) producing (S,S)-N,N'-ethylenediaminedisuccinic acid.</title>
        <authorList>
            <person name="Stegmann E."/>
            <person name="Albersmeier A."/>
            <person name="Spohn M."/>
            <person name="Gert H."/>
            <person name="Weber T."/>
            <person name="Wohlleben W."/>
            <person name="Kalinowski J."/>
            <person name="Ruckert C."/>
        </authorList>
    </citation>
    <scope>NUCLEOTIDE SEQUENCE [LARGE SCALE GENOMIC DNA]</scope>
    <source>
        <strain evidence="4">MG417-CF17 (DSM 44213)</strain>
        <plasmid evidence="3">pAmyja1</plasmid>
    </source>
</reference>
<evidence type="ECO:0000256" key="1">
    <source>
        <dbReference type="SAM" id="Coils"/>
    </source>
</evidence>
<evidence type="ECO:0000313" key="3">
    <source>
        <dbReference type="EMBL" id="AIG81331.1"/>
    </source>
</evidence>
<protein>
    <recommendedName>
        <fullName evidence="5">DUF3560 domain-containing protein</fullName>
    </recommendedName>
</protein>
<gene>
    <name evidence="3" type="ORF">AJAP_42820</name>
</gene>
<evidence type="ECO:0000256" key="2">
    <source>
        <dbReference type="SAM" id="MobiDB-lite"/>
    </source>
</evidence>
<evidence type="ECO:0008006" key="5">
    <source>
        <dbReference type="Google" id="ProtNLM"/>
    </source>
</evidence>
<dbReference type="Proteomes" id="UP000028492">
    <property type="component" value="Plasmid pAmyja1"/>
</dbReference>
<feature type="region of interest" description="Disordered" evidence="2">
    <location>
        <begin position="66"/>
        <end position="88"/>
    </location>
</feature>
<feature type="coiled-coil region" evidence="1">
    <location>
        <begin position="193"/>
        <end position="220"/>
    </location>
</feature>
<geneLocation type="plasmid" evidence="3 4">
    <name>pAmyja1</name>
</geneLocation>
<dbReference type="KEGG" id="aja:AJAP_42820"/>
<dbReference type="AlphaFoldDB" id="A0A075VAG8"/>
<dbReference type="InterPro" id="IPR021944">
    <property type="entry name" value="DUF3560"/>
</dbReference>